<dbReference type="HOGENOM" id="CLU_2755136_0_0_5"/>
<name>U4PXC1_9HYPH</name>
<evidence type="ECO:0000313" key="2">
    <source>
        <dbReference type="Proteomes" id="UP000016944"/>
    </source>
</evidence>
<accession>U4PXC1</accession>
<dbReference type="AlphaFoldDB" id="U4PXC1"/>
<gene>
    <name evidence="1" type="ORF">BN877_I1625</name>
</gene>
<dbReference type="KEGG" id="rir:BN877_I1625"/>
<organism evidence="1 2">
    <name type="scientific">Agrobacterium pusense</name>
    <dbReference type="NCBI Taxonomy" id="648995"/>
    <lineage>
        <taxon>Bacteria</taxon>
        <taxon>Pseudomonadati</taxon>
        <taxon>Pseudomonadota</taxon>
        <taxon>Alphaproteobacteria</taxon>
        <taxon>Hyphomicrobiales</taxon>
        <taxon>Rhizobiaceae</taxon>
        <taxon>Rhizobium/Agrobacterium group</taxon>
        <taxon>Agrobacterium</taxon>
    </lineage>
</organism>
<dbReference type="EMBL" id="HG518322">
    <property type="protein sequence ID" value="CDI08527.1"/>
    <property type="molecule type" value="Genomic_DNA"/>
</dbReference>
<protein>
    <submittedName>
        <fullName evidence="1">Uncharacterized protein</fullName>
    </submittedName>
</protein>
<proteinExistence type="predicted"/>
<dbReference type="Proteomes" id="UP000016944">
    <property type="component" value="Chromosome I"/>
</dbReference>
<reference evidence="1 2" key="1">
    <citation type="journal article" date="2013" name="Genome Announc.">
        <title>Complete Genome Sequence of the Sesbania Symbiont and Rice Growth-Promoting Endophyte Rhizobium sp. Strain IRBG74.</title>
        <authorList>
            <person name="Crook M.B."/>
            <person name="Mitra S."/>
            <person name="Ane J.M."/>
            <person name="Sadowsky M.J."/>
            <person name="Gyaneshwar P."/>
        </authorList>
    </citation>
    <scope>NUCLEOTIDE SEQUENCE [LARGE SCALE GENOMIC DNA]</scope>
    <source>
        <strain evidence="1 2">IRBG74</strain>
    </source>
</reference>
<evidence type="ECO:0000313" key="1">
    <source>
        <dbReference type="EMBL" id="CDI08527.1"/>
    </source>
</evidence>
<sequence>MAELVDALVLGTNASAWEFESLYPHHKQGMAVPRLRQSASLQDAGSFGVHYSPLVFILRCRRNGVRQALV</sequence>